<keyword evidence="1" id="KW-0812">Transmembrane</keyword>
<keyword evidence="1" id="KW-0472">Membrane</keyword>
<sequence length="64" mass="7907">MEKELNLLYQEIAERINQMIPERWSDFLFFILKFLKQVEAYIFIINLSNMVTIYITWISQIYLK</sequence>
<dbReference type="Proteomes" id="UP000019241">
    <property type="component" value="Unassembled WGS sequence"/>
</dbReference>
<evidence type="ECO:0000313" key="3">
    <source>
        <dbReference type="Proteomes" id="UP000019241"/>
    </source>
</evidence>
<name>W7D4Z6_9LIST</name>
<reference evidence="2 3" key="1">
    <citation type="submission" date="2012-12" db="EMBL/GenBank/DDBJ databases">
        <title>Novel taxa of Listeriaceae from agricultural environments in the United States.</title>
        <authorList>
            <person name="den Bakker H.C."/>
            <person name="Allred A."/>
            <person name="Warchocki S."/>
            <person name="Wright E.M."/>
            <person name="Burrell A."/>
            <person name="Nightingale K.K."/>
            <person name="Kephart D."/>
            <person name="Wiedmann M."/>
        </authorList>
    </citation>
    <scope>NUCLEOTIDE SEQUENCE [LARGE SCALE GENOMIC DNA]</scope>
    <source>
        <strain evidence="2 3">FSL S10-1203</strain>
    </source>
</reference>
<protein>
    <submittedName>
        <fullName evidence="2">Uncharacterized protein</fullName>
    </submittedName>
</protein>
<dbReference type="InterPro" id="IPR036170">
    <property type="entry name" value="YezG-like_sf"/>
</dbReference>
<proteinExistence type="predicted"/>
<dbReference type="Pfam" id="PF04634">
    <property type="entry name" value="YezG-like"/>
    <property type="match status" value="1"/>
</dbReference>
<accession>W7D4Z6</accession>
<dbReference type="Gene3D" id="3.30.500.20">
    <property type="entry name" value="BH3703-like domains"/>
    <property type="match status" value="1"/>
</dbReference>
<evidence type="ECO:0000256" key="1">
    <source>
        <dbReference type="SAM" id="Phobius"/>
    </source>
</evidence>
<dbReference type="AlphaFoldDB" id="W7D4Z6"/>
<evidence type="ECO:0000313" key="2">
    <source>
        <dbReference type="EMBL" id="EUJ47059.1"/>
    </source>
</evidence>
<dbReference type="SUPFAM" id="SSF160424">
    <property type="entry name" value="BH3703-like"/>
    <property type="match status" value="1"/>
</dbReference>
<feature type="transmembrane region" description="Helical" evidence="1">
    <location>
        <begin position="40"/>
        <end position="63"/>
    </location>
</feature>
<dbReference type="InterPro" id="IPR006728">
    <property type="entry name" value="YezG-like"/>
</dbReference>
<dbReference type="EMBL" id="AODM01000073">
    <property type="protein sequence ID" value="EUJ47059.1"/>
    <property type="molecule type" value="Genomic_DNA"/>
</dbReference>
<comment type="caution">
    <text evidence="2">The sequence shown here is derived from an EMBL/GenBank/DDBJ whole genome shotgun (WGS) entry which is preliminary data.</text>
</comment>
<organism evidence="2 3">
    <name type="scientific">Listeria fleischmannii FSL S10-1203</name>
    <dbReference type="NCBI Taxonomy" id="1265822"/>
    <lineage>
        <taxon>Bacteria</taxon>
        <taxon>Bacillati</taxon>
        <taxon>Bacillota</taxon>
        <taxon>Bacilli</taxon>
        <taxon>Bacillales</taxon>
        <taxon>Listeriaceae</taxon>
        <taxon>Listeria</taxon>
    </lineage>
</organism>
<keyword evidence="1" id="KW-1133">Transmembrane helix</keyword>
<gene>
    <name evidence="2" type="ORF">MCOL2_18734</name>
</gene>